<organism evidence="1 2">
    <name type="scientific">Mesorhizobium album</name>
    <dbReference type="NCBI Taxonomy" id="3072314"/>
    <lineage>
        <taxon>Bacteria</taxon>
        <taxon>Pseudomonadati</taxon>
        <taxon>Pseudomonadota</taxon>
        <taxon>Alphaproteobacteria</taxon>
        <taxon>Hyphomicrobiales</taxon>
        <taxon>Phyllobacteriaceae</taxon>
        <taxon>Mesorhizobium</taxon>
    </lineage>
</organism>
<accession>A0ABU4Y4B3</accession>
<gene>
    <name evidence="1" type="ORF">RFN28_25465</name>
</gene>
<dbReference type="RefSeq" id="WP_320289937.1">
    <property type="nucleotide sequence ID" value="NZ_JAVIIW010000037.1"/>
</dbReference>
<keyword evidence="2" id="KW-1185">Reference proteome</keyword>
<dbReference type="EMBL" id="JAVIIW010000037">
    <property type="protein sequence ID" value="MDX8481785.1"/>
    <property type="molecule type" value="Genomic_DNA"/>
</dbReference>
<evidence type="ECO:0000313" key="2">
    <source>
        <dbReference type="Proteomes" id="UP001287059"/>
    </source>
</evidence>
<protein>
    <submittedName>
        <fullName evidence="1">Uncharacterized protein</fullName>
    </submittedName>
</protein>
<dbReference type="Proteomes" id="UP001287059">
    <property type="component" value="Unassembled WGS sequence"/>
</dbReference>
<proteinExistence type="predicted"/>
<name>A0ABU4Y4B3_9HYPH</name>
<comment type="caution">
    <text evidence="1">The sequence shown here is derived from an EMBL/GenBank/DDBJ whole genome shotgun (WGS) entry which is preliminary data.</text>
</comment>
<sequence length="100" mass="11836">MREKKAFINKLFRESSRDYKVFFGDNTYVSIGLSEEAIESTIKRTMLAACIPQHLVYAYKKTGIIVNEDGYRNMSREDRAEYDRAIDEYFEMEKKQKSTQ</sequence>
<evidence type="ECO:0000313" key="1">
    <source>
        <dbReference type="EMBL" id="MDX8481785.1"/>
    </source>
</evidence>
<reference evidence="1 2" key="1">
    <citation type="submission" date="2023-08" db="EMBL/GenBank/DDBJ databases">
        <title>Implementing the SeqCode for naming new Mesorhizobium species isolated from Vachellia karroo root nodules.</title>
        <authorList>
            <person name="Van Lill M."/>
        </authorList>
    </citation>
    <scope>NUCLEOTIDE SEQUENCE [LARGE SCALE GENOMIC DNA]</scope>
    <source>
        <strain evidence="1 2">VK24D</strain>
    </source>
</reference>